<keyword evidence="3" id="KW-1185">Reference proteome</keyword>
<evidence type="ECO:0000313" key="2">
    <source>
        <dbReference type="EMBL" id="KAG5609691.1"/>
    </source>
</evidence>
<reference evidence="2 3" key="1">
    <citation type="submission" date="2020-09" db="EMBL/GenBank/DDBJ databases">
        <title>De no assembly of potato wild relative species, Solanum commersonii.</title>
        <authorList>
            <person name="Cho K."/>
        </authorList>
    </citation>
    <scope>NUCLEOTIDE SEQUENCE [LARGE SCALE GENOMIC DNA]</scope>
    <source>
        <strain evidence="2">LZ3.2</strain>
        <tissue evidence="2">Leaf</tissue>
    </source>
</reference>
<evidence type="ECO:0000259" key="1">
    <source>
        <dbReference type="Pfam" id="PF08646"/>
    </source>
</evidence>
<protein>
    <recommendedName>
        <fullName evidence="1">Replication factor A C-terminal domain-containing protein</fullName>
    </recommendedName>
</protein>
<name>A0A9J5Z9L0_SOLCO</name>
<evidence type="ECO:0000313" key="3">
    <source>
        <dbReference type="Proteomes" id="UP000824120"/>
    </source>
</evidence>
<sequence>MEEAMFVNRMTVSELLDSDWSYDIKVSASIRHPTLSTIQKIKRPPFQIHMCCLYKYQECILMQQKIEPTKGVYTCLKCERKCDFLLLKYKIHIKVKDNGRKTTLDLFNGVAEKLLDTSAFKLLPSQIEALCGKEFVFKLKLSKYNLKEGLENYTVTKMYLPDEQLELQHRINKDKKVIYTTTTCPECRSSHTYDSKENVGDGDGTSSSNIKVYARKLKKRRKFLIDERDSDEDTNKNVNLKA</sequence>
<dbReference type="OrthoDB" id="1681055at2759"/>
<organism evidence="2 3">
    <name type="scientific">Solanum commersonii</name>
    <name type="common">Commerson's wild potato</name>
    <name type="synonym">Commerson's nightshade</name>
    <dbReference type="NCBI Taxonomy" id="4109"/>
    <lineage>
        <taxon>Eukaryota</taxon>
        <taxon>Viridiplantae</taxon>
        <taxon>Streptophyta</taxon>
        <taxon>Embryophyta</taxon>
        <taxon>Tracheophyta</taxon>
        <taxon>Spermatophyta</taxon>
        <taxon>Magnoliopsida</taxon>
        <taxon>eudicotyledons</taxon>
        <taxon>Gunneridae</taxon>
        <taxon>Pentapetalae</taxon>
        <taxon>asterids</taxon>
        <taxon>lamiids</taxon>
        <taxon>Solanales</taxon>
        <taxon>Solanaceae</taxon>
        <taxon>Solanoideae</taxon>
        <taxon>Solaneae</taxon>
        <taxon>Solanum</taxon>
    </lineage>
</organism>
<gene>
    <name evidence="2" type="ORF">H5410_020972</name>
</gene>
<dbReference type="InterPro" id="IPR012340">
    <property type="entry name" value="NA-bd_OB-fold"/>
</dbReference>
<dbReference type="SUPFAM" id="SSF50249">
    <property type="entry name" value="Nucleic acid-binding proteins"/>
    <property type="match status" value="1"/>
</dbReference>
<proteinExistence type="predicted"/>
<dbReference type="Gene3D" id="2.40.50.140">
    <property type="entry name" value="Nucleic acid-binding proteins"/>
    <property type="match status" value="1"/>
</dbReference>
<accession>A0A9J5Z9L0</accession>
<dbReference type="Proteomes" id="UP000824120">
    <property type="component" value="Chromosome 4"/>
</dbReference>
<comment type="caution">
    <text evidence="2">The sequence shown here is derived from an EMBL/GenBank/DDBJ whole genome shotgun (WGS) entry which is preliminary data.</text>
</comment>
<dbReference type="Pfam" id="PF08646">
    <property type="entry name" value="Rep_fac-A_C"/>
    <property type="match status" value="1"/>
</dbReference>
<feature type="domain" description="Replication factor A C-terminal" evidence="1">
    <location>
        <begin position="63"/>
        <end position="125"/>
    </location>
</feature>
<dbReference type="AlphaFoldDB" id="A0A9J5Z9L0"/>
<dbReference type="InterPro" id="IPR013955">
    <property type="entry name" value="Rep_factor-A_C"/>
</dbReference>
<dbReference type="EMBL" id="JACXVP010000004">
    <property type="protein sequence ID" value="KAG5609691.1"/>
    <property type="molecule type" value="Genomic_DNA"/>
</dbReference>